<proteinExistence type="predicted"/>
<keyword evidence="7" id="KW-0472">Membrane</keyword>
<keyword evidence="5" id="KW-1133">Transmembrane helix</keyword>
<evidence type="ECO:0000256" key="8">
    <source>
        <dbReference type="ARBA" id="ARBA00023170"/>
    </source>
</evidence>
<dbReference type="GO" id="GO:1903767">
    <property type="term" value="C:sweet taste receptor complex"/>
    <property type="evidence" value="ECO:0007669"/>
    <property type="project" value="TreeGrafter"/>
</dbReference>
<protein>
    <recommendedName>
        <fullName evidence="11">Receptor ligand binding region domain-containing protein</fullName>
    </recommendedName>
</protein>
<dbReference type="GO" id="GO:0033041">
    <property type="term" value="F:sweet taste receptor activity"/>
    <property type="evidence" value="ECO:0007669"/>
    <property type="project" value="TreeGrafter"/>
</dbReference>
<dbReference type="PANTHER" id="PTHR24061">
    <property type="entry name" value="CALCIUM-SENSING RECEPTOR-RELATED"/>
    <property type="match status" value="1"/>
</dbReference>
<dbReference type="EMBL" id="JANPWB010000010">
    <property type="protein sequence ID" value="KAJ1144864.1"/>
    <property type="molecule type" value="Genomic_DNA"/>
</dbReference>
<dbReference type="GO" id="GO:0004930">
    <property type="term" value="F:G protein-coupled receptor activity"/>
    <property type="evidence" value="ECO:0007669"/>
    <property type="project" value="UniProtKB-KW"/>
</dbReference>
<dbReference type="Pfam" id="PF01094">
    <property type="entry name" value="ANF_receptor"/>
    <property type="match status" value="1"/>
</dbReference>
<evidence type="ECO:0000256" key="3">
    <source>
        <dbReference type="ARBA" id="ARBA00022692"/>
    </source>
</evidence>
<accession>A0AAV7QYE9</accession>
<keyword evidence="4" id="KW-0732">Signal</keyword>
<dbReference type="PANTHER" id="PTHR24061:SF517">
    <property type="entry name" value="TASTE RECEPTOR TYPE 1 MEMBER 2"/>
    <property type="match status" value="1"/>
</dbReference>
<keyword evidence="13" id="KW-1185">Reference proteome</keyword>
<dbReference type="AlphaFoldDB" id="A0AAV7QYE9"/>
<comment type="caution">
    <text evidence="12">The sequence shown here is derived from an EMBL/GenBank/DDBJ whole genome shotgun (WGS) entry which is preliminary data.</text>
</comment>
<evidence type="ECO:0000313" key="13">
    <source>
        <dbReference type="Proteomes" id="UP001066276"/>
    </source>
</evidence>
<evidence type="ECO:0000256" key="2">
    <source>
        <dbReference type="ARBA" id="ARBA00022475"/>
    </source>
</evidence>
<name>A0AAV7QYE9_PLEWA</name>
<comment type="subcellular location">
    <subcellularLocation>
        <location evidence="1">Cell membrane</location>
        <topology evidence="1">Multi-pass membrane protein</topology>
    </subcellularLocation>
</comment>
<dbReference type="InterPro" id="IPR001828">
    <property type="entry name" value="ANF_lig-bd_rcpt"/>
</dbReference>
<evidence type="ECO:0000313" key="12">
    <source>
        <dbReference type="EMBL" id="KAJ1144864.1"/>
    </source>
</evidence>
<evidence type="ECO:0000256" key="4">
    <source>
        <dbReference type="ARBA" id="ARBA00022729"/>
    </source>
</evidence>
<sequence length="379" mass="42700">MSQTEFLNMDSVSSPLEYIKRNAATSPCMLLSALYFLCSPINYYATNKALSGLDLPSCFQTIPSIAKQQEAIRSILKRFKWTWIAVLGTADDYGQEGVQELCDSAAEAGFCVAYQEIIPKKENGREKEWEQTIKQVINNITNTNVNVIVVFGLDIIAVDFFEFIVHNNLTQKIWIATETWSVAKSIYDIPSIRRLGVFFGIAIEHVEIPGFNEHLKHLVRNYESGAVAQAYGNCNQDCSGCLNATVEDILGPRESRVCFNVYSAVYAVAHALHKALGCTQNLCINRTIYPWQMTQTLKNVNFSLLNRTISFDKYGDSDTGFDIVFWDWDRSRADTFVSVGYYSSTGNLEIQAERIKWNTINNTVKISTLKLATDMKVGQ</sequence>
<dbReference type="InterPro" id="IPR000068">
    <property type="entry name" value="GPCR_3_Ca_sens_rcpt-rel"/>
</dbReference>
<dbReference type="SUPFAM" id="SSF53822">
    <property type="entry name" value="Periplasmic binding protein-like I"/>
    <property type="match status" value="1"/>
</dbReference>
<keyword evidence="3" id="KW-0812">Transmembrane</keyword>
<reference evidence="12" key="1">
    <citation type="journal article" date="2022" name="bioRxiv">
        <title>Sequencing and chromosome-scale assembly of the giantPleurodeles waltlgenome.</title>
        <authorList>
            <person name="Brown T."/>
            <person name="Elewa A."/>
            <person name="Iarovenko S."/>
            <person name="Subramanian E."/>
            <person name="Araus A.J."/>
            <person name="Petzold A."/>
            <person name="Susuki M."/>
            <person name="Suzuki K.-i.T."/>
            <person name="Hayashi T."/>
            <person name="Toyoda A."/>
            <person name="Oliveira C."/>
            <person name="Osipova E."/>
            <person name="Leigh N.D."/>
            <person name="Simon A."/>
            <person name="Yun M.H."/>
        </authorList>
    </citation>
    <scope>NUCLEOTIDE SEQUENCE</scope>
    <source>
        <strain evidence="12">20211129_DDA</strain>
        <tissue evidence="12">Liver</tissue>
    </source>
</reference>
<keyword evidence="8" id="KW-0675">Receptor</keyword>
<dbReference type="GO" id="GO:0005886">
    <property type="term" value="C:plasma membrane"/>
    <property type="evidence" value="ECO:0007669"/>
    <property type="project" value="UniProtKB-SubCell"/>
</dbReference>
<evidence type="ECO:0000256" key="1">
    <source>
        <dbReference type="ARBA" id="ARBA00004651"/>
    </source>
</evidence>
<dbReference type="FunFam" id="3.40.50.2300:FF:000016">
    <property type="entry name" value="Taste 1 receptor member 2"/>
    <property type="match status" value="1"/>
</dbReference>
<evidence type="ECO:0000256" key="10">
    <source>
        <dbReference type="ARBA" id="ARBA00023224"/>
    </source>
</evidence>
<evidence type="ECO:0000259" key="11">
    <source>
        <dbReference type="Pfam" id="PF01094"/>
    </source>
</evidence>
<feature type="domain" description="Receptor ligand binding region" evidence="11">
    <location>
        <begin position="41"/>
        <end position="329"/>
    </location>
</feature>
<evidence type="ECO:0000256" key="7">
    <source>
        <dbReference type="ARBA" id="ARBA00023136"/>
    </source>
</evidence>
<keyword evidence="10" id="KW-0807">Transducer</keyword>
<organism evidence="12 13">
    <name type="scientific">Pleurodeles waltl</name>
    <name type="common">Iberian ribbed newt</name>
    <dbReference type="NCBI Taxonomy" id="8319"/>
    <lineage>
        <taxon>Eukaryota</taxon>
        <taxon>Metazoa</taxon>
        <taxon>Chordata</taxon>
        <taxon>Craniata</taxon>
        <taxon>Vertebrata</taxon>
        <taxon>Euteleostomi</taxon>
        <taxon>Amphibia</taxon>
        <taxon>Batrachia</taxon>
        <taxon>Caudata</taxon>
        <taxon>Salamandroidea</taxon>
        <taxon>Salamandridae</taxon>
        <taxon>Pleurodelinae</taxon>
        <taxon>Pleurodeles</taxon>
    </lineage>
</organism>
<dbReference type="InterPro" id="IPR028082">
    <property type="entry name" value="Peripla_BP_I"/>
</dbReference>
<evidence type="ECO:0000256" key="6">
    <source>
        <dbReference type="ARBA" id="ARBA00023040"/>
    </source>
</evidence>
<keyword evidence="9" id="KW-0325">Glycoprotein</keyword>
<evidence type="ECO:0000256" key="9">
    <source>
        <dbReference type="ARBA" id="ARBA00023180"/>
    </source>
</evidence>
<dbReference type="Gene3D" id="3.40.50.2300">
    <property type="match status" value="2"/>
</dbReference>
<gene>
    <name evidence="12" type="ORF">NDU88_011158</name>
</gene>
<evidence type="ECO:0000256" key="5">
    <source>
        <dbReference type="ARBA" id="ARBA00022989"/>
    </source>
</evidence>
<keyword evidence="6" id="KW-0297">G-protein coupled receptor</keyword>
<dbReference type="Proteomes" id="UP001066276">
    <property type="component" value="Chromosome 6"/>
</dbReference>
<keyword evidence="2" id="KW-1003">Cell membrane</keyword>